<organism evidence="1 2">
    <name type="scientific">Citrus unshiu</name>
    <name type="common">Satsuma mandarin</name>
    <name type="synonym">Citrus nobilis var. unshiu</name>
    <dbReference type="NCBI Taxonomy" id="55188"/>
    <lineage>
        <taxon>Eukaryota</taxon>
        <taxon>Viridiplantae</taxon>
        <taxon>Streptophyta</taxon>
        <taxon>Embryophyta</taxon>
        <taxon>Tracheophyta</taxon>
        <taxon>Spermatophyta</taxon>
        <taxon>Magnoliopsida</taxon>
        <taxon>eudicotyledons</taxon>
        <taxon>Gunneridae</taxon>
        <taxon>Pentapetalae</taxon>
        <taxon>rosids</taxon>
        <taxon>malvids</taxon>
        <taxon>Sapindales</taxon>
        <taxon>Rutaceae</taxon>
        <taxon>Aurantioideae</taxon>
        <taxon>Citrus</taxon>
    </lineage>
</organism>
<dbReference type="AlphaFoldDB" id="A0A2H5P2G1"/>
<comment type="caution">
    <text evidence="1">The sequence shown here is derived from an EMBL/GenBank/DDBJ whole genome shotgun (WGS) entry which is preliminary data.</text>
</comment>
<dbReference type="EMBL" id="BDQV01000034">
    <property type="protein sequence ID" value="GAY46556.1"/>
    <property type="molecule type" value="Genomic_DNA"/>
</dbReference>
<evidence type="ECO:0000313" key="2">
    <source>
        <dbReference type="Proteomes" id="UP000236630"/>
    </source>
</evidence>
<gene>
    <name evidence="1" type="ORF">CUMW_097980</name>
</gene>
<accession>A0A2H5P2G1</accession>
<protein>
    <submittedName>
        <fullName evidence="1">Uncharacterized protein</fullName>
    </submittedName>
</protein>
<sequence>MEIISQYHIENKNLKIITKQVPREIISSYPDLNRRAMTYYLGTVTLQSYMDRQGNTISHLIISAHA</sequence>
<name>A0A2H5P2G1_CITUN</name>
<reference evidence="1 2" key="1">
    <citation type="journal article" date="2017" name="Front. Genet.">
        <title>Draft sequencing of the heterozygous diploid genome of Satsuma (Citrus unshiu Marc.) using a hybrid assembly approach.</title>
        <authorList>
            <person name="Shimizu T."/>
            <person name="Tanizawa Y."/>
            <person name="Mochizuki T."/>
            <person name="Nagasaki H."/>
            <person name="Yoshioka T."/>
            <person name="Toyoda A."/>
            <person name="Fujiyama A."/>
            <person name="Kaminuma E."/>
            <person name="Nakamura Y."/>
        </authorList>
    </citation>
    <scope>NUCLEOTIDE SEQUENCE [LARGE SCALE GENOMIC DNA]</scope>
    <source>
        <strain evidence="2">cv. Miyagawa wase</strain>
    </source>
</reference>
<evidence type="ECO:0000313" key="1">
    <source>
        <dbReference type="EMBL" id="GAY46556.1"/>
    </source>
</evidence>
<dbReference type="Proteomes" id="UP000236630">
    <property type="component" value="Unassembled WGS sequence"/>
</dbReference>
<keyword evidence="2" id="KW-1185">Reference proteome</keyword>
<proteinExistence type="predicted"/>